<reference evidence="1 2" key="1">
    <citation type="submission" date="2019-02" db="EMBL/GenBank/DDBJ databases">
        <title>Genomic Encyclopedia of Type Strains, Phase IV (KMG-IV): sequencing the most valuable type-strain genomes for metagenomic binning, comparative biology and taxonomic classification.</title>
        <authorList>
            <person name="Goeker M."/>
        </authorList>
    </citation>
    <scope>NUCLEOTIDE SEQUENCE [LARGE SCALE GENOMIC DNA]</scope>
    <source>
        <strain evidence="1 2">DSM 28825</strain>
    </source>
</reference>
<dbReference type="EMBL" id="SHKN01000001">
    <property type="protein sequence ID" value="RZT96646.1"/>
    <property type="molecule type" value="Genomic_DNA"/>
</dbReference>
<accession>A0A4Q7VK86</accession>
<organism evidence="1 2">
    <name type="scientific">Ancylomarina subtilis</name>
    <dbReference type="NCBI Taxonomy" id="1639035"/>
    <lineage>
        <taxon>Bacteria</taxon>
        <taxon>Pseudomonadati</taxon>
        <taxon>Bacteroidota</taxon>
        <taxon>Bacteroidia</taxon>
        <taxon>Marinilabiliales</taxon>
        <taxon>Marinifilaceae</taxon>
        <taxon>Ancylomarina</taxon>
    </lineage>
</organism>
<dbReference type="RefSeq" id="WP_130306640.1">
    <property type="nucleotide sequence ID" value="NZ_SHKN01000001.1"/>
</dbReference>
<dbReference type="AlphaFoldDB" id="A0A4Q7VK86"/>
<sequence length="76" mass="9192">MKLSFYEVNRKVVQVSDDHLEEALNIFNKDTKFPMTFEEIKKDEYDIGYYDQLQYIIIENDLYEVVKEKFGKCLNL</sequence>
<gene>
    <name evidence="1" type="ORF">EV201_1287</name>
</gene>
<proteinExistence type="predicted"/>
<comment type="caution">
    <text evidence="1">The sequence shown here is derived from an EMBL/GenBank/DDBJ whole genome shotgun (WGS) entry which is preliminary data.</text>
</comment>
<name>A0A4Q7VK86_9BACT</name>
<keyword evidence="2" id="KW-1185">Reference proteome</keyword>
<dbReference type="Proteomes" id="UP000293562">
    <property type="component" value="Unassembled WGS sequence"/>
</dbReference>
<evidence type="ECO:0000313" key="2">
    <source>
        <dbReference type="Proteomes" id="UP000293562"/>
    </source>
</evidence>
<protein>
    <submittedName>
        <fullName evidence="1">Uncharacterized protein</fullName>
    </submittedName>
</protein>
<evidence type="ECO:0000313" key="1">
    <source>
        <dbReference type="EMBL" id="RZT96646.1"/>
    </source>
</evidence>